<dbReference type="GO" id="GO:0004316">
    <property type="term" value="F:3-oxoacyl-[acyl-carrier-protein] reductase (NADPH) activity"/>
    <property type="evidence" value="ECO:0007669"/>
    <property type="project" value="UniProtKB-UniRule"/>
</dbReference>
<evidence type="ECO:0000313" key="13">
    <source>
        <dbReference type="Proteomes" id="UP000051820"/>
    </source>
</evidence>
<dbReference type="OrthoDB" id="9803333at2"/>
<evidence type="ECO:0000256" key="6">
    <source>
        <dbReference type="ARBA" id="ARBA00023160"/>
    </source>
</evidence>
<feature type="binding site" evidence="9">
    <location>
        <begin position="12"/>
        <end position="15"/>
    </location>
    <ligand>
        <name>NADP(+)</name>
        <dbReference type="ChEBI" id="CHEBI:58349"/>
    </ligand>
</feature>
<dbReference type="Gene3D" id="3.40.50.720">
    <property type="entry name" value="NAD(P)-binding Rossmann-like Domain"/>
    <property type="match status" value="1"/>
</dbReference>
<keyword evidence="10" id="KW-0443">Lipid metabolism</keyword>
<keyword evidence="5 10" id="KW-0560">Oxidoreductase</keyword>
<comment type="subunit">
    <text evidence="10">Homotetramer.</text>
</comment>
<dbReference type="SMART" id="SM00822">
    <property type="entry name" value="PKS_KR"/>
    <property type="match status" value="1"/>
</dbReference>
<evidence type="ECO:0000256" key="5">
    <source>
        <dbReference type="ARBA" id="ARBA00023002"/>
    </source>
</evidence>
<dbReference type="GO" id="GO:0006633">
    <property type="term" value="P:fatty acid biosynthetic process"/>
    <property type="evidence" value="ECO:0007669"/>
    <property type="project" value="UniProtKB-UniPathway"/>
</dbReference>
<evidence type="ECO:0000256" key="1">
    <source>
        <dbReference type="ARBA" id="ARBA00005194"/>
    </source>
</evidence>
<keyword evidence="4 10" id="KW-0276">Fatty acid metabolism</keyword>
<dbReference type="NCBIfam" id="NF005559">
    <property type="entry name" value="PRK07231.1"/>
    <property type="match status" value="1"/>
</dbReference>
<keyword evidence="6 10" id="KW-0275">Fatty acid biosynthesis</keyword>
<dbReference type="InterPro" id="IPR036291">
    <property type="entry name" value="NAD(P)-bd_dom_sf"/>
</dbReference>
<dbReference type="EC" id="1.1.1.100" evidence="3 10"/>
<dbReference type="InterPro" id="IPR057326">
    <property type="entry name" value="KR_dom"/>
</dbReference>
<dbReference type="RefSeq" id="WP_010622541.1">
    <property type="nucleotide sequence ID" value="NZ_AZGF01000033.1"/>
</dbReference>
<evidence type="ECO:0000256" key="7">
    <source>
        <dbReference type="ARBA" id="ARBA00048508"/>
    </source>
</evidence>
<dbReference type="GO" id="GO:0051287">
    <property type="term" value="F:NAD binding"/>
    <property type="evidence" value="ECO:0007669"/>
    <property type="project" value="UniProtKB-UniRule"/>
</dbReference>
<organism evidence="12 13">
    <name type="scientific">Paucilactobacillus suebicus DSM 5007 = KCTC 3549</name>
    <dbReference type="NCBI Taxonomy" id="1423807"/>
    <lineage>
        <taxon>Bacteria</taxon>
        <taxon>Bacillati</taxon>
        <taxon>Bacillota</taxon>
        <taxon>Bacilli</taxon>
        <taxon>Lactobacillales</taxon>
        <taxon>Lactobacillaceae</taxon>
        <taxon>Paucilactobacillus</taxon>
    </lineage>
</organism>
<feature type="active site" description="Proton acceptor" evidence="8">
    <location>
        <position position="152"/>
    </location>
</feature>
<accession>A0A0R1W5P6</accession>
<dbReference type="InterPro" id="IPR002347">
    <property type="entry name" value="SDR_fam"/>
</dbReference>
<keyword evidence="9 10" id="KW-0521">NADP</keyword>
<dbReference type="FunFam" id="3.40.50.720:FF:000173">
    <property type="entry name" value="3-oxoacyl-[acyl-carrier protein] reductase"/>
    <property type="match status" value="1"/>
</dbReference>
<evidence type="ECO:0000256" key="9">
    <source>
        <dbReference type="PIRSR" id="PIRSR611284-2"/>
    </source>
</evidence>
<feature type="domain" description="Ketoreductase" evidence="11">
    <location>
        <begin position="6"/>
        <end position="183"/>
    </location>
</feature>
<evidence type="ECO:0000256" key="4">
    <source>
        <dbReference type="ARBA" id="ARBA00022832"/>
    </source>
</evidence>
<dbReference type="PANTHER" id="PTHR42879">
    <property type="entry name" value="3-OXOACYL-(ACYL-CARRIER-PROTEIN) REDUCTASE"/>
    <property type="match status" value="1"/>
</dbReference>
<dbReference type="InterPro" id="IPR050259">
    <property type="entry name" value="SDR"/>
</dbReference>
<dbReference type="PRINTS" id="PR00080">
    <property type="entry name" value="SDRFAMILY"/>
</dbReference>
<reference evidence="12 13" key="1">
    <citation type="journal article" date="2015" name="Genome Announc.">
        <title>Expanding the biotechnology potential of lactobacilli through comparative genomics of 213 strains and associated genera.</title>
        <authorList>
            <person name="Sun Z."/>
            <person name="Harris H.M."/>
            <person name="McCann A."/>
            <person name="Guo C."/>
            <person name="Argimon S."/>
            <person name="Zhang W."/>
            <person name="Yang X."/>
            <person name="Jeffery I.B."/>
            <person name="Cooney J.C."/>
            <person name="Kagawa T.F."/>
            <person name="Liu W."/>
            <person name="Song Y."/>
            <person name="Salvetti E."/>
            <person name="Wrobel A."/>
            <person name="Rasinkangas P."/>
            <person name="Parkhill J."/>
            <person name="Rea M.C."/>
            <person name="O'Sullivan O."/>
            <person name="Ritari J."/>
            <person name="Douillard F.P."/>
            <person name="Paul Ross R."/>
            <person name="Yang R."/>
            <person name="Briner A.E."/>
            <person name="Felis G.E."/>
            <person name="de Vos W.M."/>
            <person name="Barrangou R."/>
            <person name="Klaenhammer T.R."/>
            <person name="Caufield P.W."/>
            <person name="Cui Y."/>
            <person name="Zhang H."/>
            <person name="O'Toole P.W."/>
        </authorList>
    </citation>
    <scope>NUCLEOTIDE SEQUENCE [LARGE SCALE GENOMIC DNA]</scope>
    <source>
        <strain evidence="12 13">DSM 5007</strain>
    </source>
</reference>
<comment type="caution">
    <text evidence="12">The sequence shown here is derived from an EMBL/GenBank/DDBJ whole genome shotgun (WGS) entry which is preliminary data.</text>
</comment>
<dbReference type="Proteomes" id="UP000051820">
    <property type="component" value="Unassembled WGS sequence"/>
</dbReference>
<evidence type="ECO:0000256" key="2">
    <source>
        <dbReference type="ARBA" id="ARBA00006484"/>
    </source>
</evidence>
<feature type="binding site" evidence="9">
    <location>
        <begin position="152"/>
        <end position="156"/>
    </location>
    <ligand>
        <name>NADP(+)</name>
        <dbReference type="ChEBI" id="CHEBI:58349"/>
    </ligand>
</feature>
<dbReference type="UniPathway" id="UPA00094"/>
<dbReference type="eggNOG" id="COG1028">
    <property type="taxonomic scope" value="Bacteria"/>
</dbReference>
<comment type="function">
    <text evidence="10">Catalyzes the NADPH-dependent reduction of beta-ketoacyl-ACP substrates to beta-hydroxyacyl-ACP products, the first reductive step in the elongation cycle of fatty acid biosynthesis.</text>
</comment>
<proteinExistence type="inferred from homology"/>
<dbReference type="SUPFAM" id="SSF51735">
    <property type="entry name" value="NAD(P)-binding Rossmann-fold domains"/>
    <property type="match status" value="1"/>
</dbReference>
<keyword evidence="13" id="KW-1185">Reference proteome</keyword>
<dbReference type="AlphaFoldDB" id="A0A0R1W5P6"/>
<protein>
    <recommendedName>
        <fullName evidence="3 10">3-oxoacyl-[acyl-carrier-protein] reductase</fullName>
        <ecNumber evidence="3 10">1.1.1.100</ecNumber>
    </recommendedName>
</protein>
<evidence type="ECO:0000256" key="3">
    <source>
        <dbReference type="ARBA" id="ARBA00012948"/>
    </source>
</evidence>
<evidence type="ECO:0000256" key="8">
    <source>
        <dbReference type="PIRSR" id="PIRSR611284-1"/>
    </source>
</evidence>
<feature type="binding site" evidence="9">
    <location>
        <position position="87"/>
    </location>
    <ligand>
        <name>NADP(+)</name>
        <dbReference type="ChEBI" id="CHEBI:58349"/>
    </ligand>
</feature>
<dbReference type="PATRIC" id="fig|1423807.3.peg.1547"/>
<gene>
    <name evidence="12" type="ORF">FD16_GL001510</name>
</gene>
<evidence type="ECO:0000256" key="10">
    <source>
        <dbReference type="RuleBase" id="RU366074"/>
    </source>
</evidence>
<dbReference type="PRINTS" id="PR00081">
    <property type="entry name" value="GDHRDH"/>
</dbReference>
<evidence type="ECO:0000259" key="11">
    <source>
        <dbReference type="SMART" id="SM00822"/>
    </source>
</evidence>
<sequence length="242" mass="25833">MDNTTPVVLVTGATRGIGLAIAERLADRGMHVVVNSHSELSDEQKTAIAGGHEFTFVIGDVSDENAAQQMVTDVVDQFGQIDGLINNAGITRDKLLSRMKLADFEAVINTNLVGAFNMTKAALKVMQKQRSGSIVNLSSIAGTNGNMGQANYSASKAGLIGLTKTSAREGALRGIRCNAIAPGMIKTDMTDKLSDKMKNQFVETIPLKRFGEPDEIAQTAEFLLTNQYITGQVIKVDGGLMI</sequence>
<dbReference type="NCBIfam" id="TIGR01830">
    <property type="entry name" value="3oxo_ACP_reduc"/>
    <property type="match status" value="1"/>
</dbReference>
<keyword evidence="10" id="KW-0444">Lipid biosynthesis</keyword>
<dbReference type="NCBIfam" id="NF009466">
    <property type="entry name" value="PRK12826.1-2"/>
    <property type="match status" value="1"/>
</dbReference>
<dbReference type="STRING" id="1423807.FD16_GL001510"/>
<dbReference type="CDD" id="cd05333">
    <property type="entry name" value="BKR_SDR_c"/>
    <property type="match status" value="1"/>
</dbReference>
<dbReference type="PANTHER" id="PTHR42879:SF2">
    <property type="entry name" value="3-OXOACYL-[ACYL-CARRIER-PROTEIN] REDUCTASE FABG"/>
    <property type="match status" value="1"/>
</dbReference>
<dbReference type="InterPro" id="IPR011284">
    <property type="entry name" value="3oxo_ACP_reduc"/>
</dbReference>
<comment type="similarity">
    <text evidence="2 10">Belongs to the short-chain dehydrogenases/reductases (SDR) family.</text>
</comment>
<evidence type="ECO:0000313" key="12">
    <source>
        <dbReference type="EMBL" id="KRM09916.1"/>
    </source>
</evidence>
<feature type="binding site" evidence="9">
    <location>
        <position position="185"/>
    </location>
    <ligand>
        <name>NADP(+)</name>
        <dbReference type="ChEBI" id="CHEBI:58349"/>
    </ligand>
</feature>
<comment type="catalytic activity">
    <reaction evidence="7 10">
        <text>a (3R)-hydroxyacyl-[ACP] + NADP(+) = a 3-oxoacyl-[ACP] + NADPH + H(+)</text>
        <dbReference type="Rhea" id="RHEA:17397"/>
        <dbReference type="Rhea" id="RHEA-COMP:9916"/>
        <dbReference type="Rhea" id="RHEA-COMP:9945"/>
        <dbReference type="ChEBI" id="CHEBI:15378"/>
        <dbReference type="ChEBI" id="CHEBI:57783"/>
        <dbReference type="ChEBI" id="CHEBI:58349"/>
        <dbReference type="ChEBI" id="CHEBI:78776"/>
        <dbReference type="ChEBI" id="CHEBI:78827"/>
        <dbReference type="EC" id="1.1.1.100"/>
    </reaction>
</comment>
<name>A0A0R1W5P6_9LACO</name>
<comment type="pathway">
    <text evidence="1 10">Lipid metabolism; fatty acid biosynthesis.</text>
</comment>
<dbReference type="Pfam" id="PF13561">
    <property type="entry name" value="adh_short_C2"/>
    <property type="match status" value="1"/>
</dbReference>
<dbReference type="EMBL" id="AZGF01000033">
    <property type="protein sequence ID" value="KRM09916.1"/>
    <property type="molecule type" value="Genomic_DNA"/>
</dbReference>